<dbReference type="InterPro" id="IPR011010">
    <property type="entry name" value="DNA_brk_join_enz"/>
</dbReference>
<dbReference type="GO" id="GO:0005737">
    <property type="term" value="C:cytoplasm"/>
    <property type="evidence" value="ECO:0007669"/>
    <property type="project" value="UniProtKB-SubCell"/>
</dbReference>
<evidence type="ECO:0000256" key="9">
    <source>
        <dbReference type="ARBA" id="ARBA00023172"/>
    </source>
</evidence>
<dbReference type="Pfam" id="PF13495">
    <property type="entry name" value="Phage_int_SAM_4"/>
    <property type="match status" value="1"/>
</dbReference>
<dbReference type="EMBL" id="WQPS01000007">
    <property type="protein sequence ID" value="MBT9809559.1"/>
    <property type="molecule type" value="Genomic_DNA"/>
</dbReference>
<dbReference type="InterPro" id="IPR013762">
    <property type="entry name" value="Integrase-like_cat_sf"/>
</dbReference>
<evidence type="ECO:0000256" key="10">
    <source>
        <dbReference type="ARBA" id="ARBA00023306"/>
    </source>
</evidence>
<dbReference type="SUPFAM" id="SSF56349">
    <property type="entry name" value="DNA breaking-rejoining enzymes"/>
    <property type="match status" value="1"/>
</dbReference>
<dbReference type="PANTHER" id="PTHR30349:SF77">
    <property type="entry name" value="TYROSINE RECOMBINASE XERC"/>
    <property type="match status" value="1"/>
</dbReference>
<comment type="caution">
    <text evidence="14">The sequence shown here is derived from an EMBL/GenBank/DDBJ whole genome shotgun (WGS) entry which is preliminary data.</text>
</comment>
<evidence type="ECO:0000256" key="3">
    <source>
        <dbReference type="ARBA" id="ARBA00008857"/>
    </source>
</evidence>
<dbReference type="Proteomes" id="UP000708338">
    <property type="component" value="Unassembled WGS sequence"/>
</dbReference>
<evidence type="ECO:0000256" key="1">
    <source>
        <dbReference type="ARBA" id="ARBA00003283"/>
    </source>
</evidence>
<reference evidence="14" key="1">
    <citation type="journal article" date="2021" name="Gut Microbes">
        <title>A synthetic consortium of 100 gut commensals modulates the composition and function in a colon model of the microbiome of elderly subjects.</title>
        <authorList>
            <person name="Perez M."/>
            <person name="Ntemiri A."/>
            <person name="Tan H."/>
            <person name="Harris H.M.B."/>
            <person name="Roager H.M."/>
            <person name="Ribiere C."/>
            <person name="O'Toole P.W."/>
        </authorList>
    </citation>
    <scope>NUCLEOTIDE SEQUENCE</scope>
    <source>
        <strain evidence="14">MCC335</strain>
    </source>
</reference>
<evidence type="ECO:0000256" key="2">
    <source>
        <dbReference type="ARBA" id="ARBA00004496"/>
    </source>
</evidence>
<evidence type="ECO:0000256" key="7">
    <source>
        <dbReference type="ARBA" id="ARBA00022908"/>
    </source>
</evidence>
<evidence type="ECO:0000259" key="13">
    <source>
        <dbReference type="PROSITE" id="PS51900"/>
    </source>
</evidence>
<evidence type="ECO:0000256" key="8">
    <source>
        <dbReference type="ARBA" id="ARBA00023125"/>
    </source>
</evidence>
<evidence type="ECO:0000313" key="14">
    <source>
        <dbReference type="EMBL" id="MBT9809559.1"/>
    </source>
</evidence>
<keyword evidence="10" id="KW-0131">Cell cycle</keyword>
<accession>A0AA41K5F9</accession>
<dbReference type="PROSITE" id="PS51900">
    <property type="entry name" value="CB"/>
    <property type="match status" value="1"/>
</dbReference>
<dbReference type="InterPro" id="IPR044068">
    <property type="entry name" value="CB"/>
</dbReference>
<feature type="domain" description="Core-binding (CB)" evidence="13">
    <location>
        <begin position="61"/>
        <end position="148"/>
    </location>
</feature>
<evidence type="ECO:0000259" key="12">
    <source>
        <dbReference type="PROSITE" id="PS51898"/>
    </source>
</evidence>
<comment type="similarity">
    <text evidence="3">Belongs to the 'phage' integrase family.</text>
</comment>
<keyword evidence="8 11" id="KW-0238">DNA-binding</keyword>
<comment type="subcellular location">
    <subcellularLocation>
        <location evidence="2">Cytoplasm</location>
    </subcellularLocation>
</comment>
<dbReference type="GO" id="GO:0007059">
    <property type="term" value="P:chromosome segregation"/>
    <property type="evidence" value="ECO:0007669"/>
    <property type="project" value="UniProtKB-KW"/>
</dbReference>
<dbReference type="PANTHER" id="PTHR30349">
    <property type="entry name" value="PHAGE INTEGRASE-RELATED"/>
    <property type="match status" value="1"/>
</dbReference>
<dbReference type="GO" id="GO:0006310">
    <property type="term" value="P:DNA recombination"/>
    <property type="evidence" value="ECO:0007669"/>
    <property type="project" value="UniProtKB-KW"/>
</dbReference>
<dbReference type="AlphaFoldDB" id="A0AA41K5F9"/>
<gene>
    <name evidence="14" type="ORF">GPL26_07860</name>
</gene>
<evidence type="ECO:0000256" key="5">
    <source>
        <dbReference type="ARBA" id="ARBA00022618"/>
    </source>
</evidence>
<name>A0AA41K5F9_9FIRM</name>
<keyword evidence="4" id="KW-0963">Cytoplasm</keyword>
<keyword evidence="6" id="KW-0159">Chromosome partition</keyword>
<dbReference type="Gene3D" id="1.10.443.10">
    <property type="entry name" value="Intergrase catalytic core"/>
    <property type="match status" value="1"/>
</dbReference>
<dbReference type="InterPro" id="IPR010998">
    <property type="entry name" value="Integrase_recombinase_N"/>
</dbReference>
<dbReference type="GO" id="GO:0015074">
    <property type="term" value="P:DNA integration"/>
    <property type="evidence" value="ECO:0007669"/>
    <property type="project" value="UniProtKB-KW"/>
</dbReference>
<keyword evidence="9" id="KW-0233">DNA recombination</keyword>
<comment type="function">
    <text evidence="1">Site-specific tyrosine recombinase, which acts by catalyzing the cutting and rejoining of the recombining DNA molecules.</text>
</comment>
<evidence type="ECO:0000313" key="15">
    <source>
        <dbReference type="Proteomes" id="UP000708338"/>
    </source>
</evidence>
<dbReference type="GO" id="GO:0051301">
    <property type="term" value="P:cell division"/>
    <property type="evidence" value="ECO:0007669"/>
    <property type="project" value="UniProtKB-KW"/>
</dbReference>
<dbReference type="InterPro" id="IPR004107">
    <property type="entry name" value="Integrase_SAM-like_N"/>
</dbReference>
<evidence type="ECO:0000256" key="4">
    <source>
        <dbReference type="ARBA" id="ARBA00022490"/>
    </source>
</evidence>
<keyword evidence="5" id="KW-0132">Cell division</keyword>
<dbReference type="PROSITE" id="PS51898">
    <property type="entry name" value="TYR_RECOMBINASE"/>
    <property type="match status" value="1"/>
</dbReference>
<dbReference type="Gene3D" id="1.10.150.130">
    <property type="match status" value="1"/>
</dbReference>
<feature type="domain" description="Tyr recombinase" evidence="12">
    <location>
        <begin position="169"/>
        <end position="345"/>
    </location>
</feature>
<evidence type="ECO:0000256" key="11">
    <source>
        <dbReference type="PROSITE-ProRule" id="PRU01248"/>
    </source>
</evidence>
<proteinExistence type="inferred from homology"/>
<protein>
    <submittedName>
        <fullName evidence="14">Tyrosine-type recombinase/integrase</fullName>
    </submittedName>
</protein>
<organism evidence="14 15">
    <name type="scientific">Enterocloster citroniae</name>
    <dbReference type="NCBI Taxonomy" id="358743"/>
    <lineage>
        <taxon>Bacteria</taxon>
        <taxon>Bacillati</taxon>
        <taxon>Bacillota</taxon>
        <taxon>Clostridia</taxon>
        <taxon>Lachnospirales</taxon>
        <taxon>Lachnospiraceae</taxon>
        <taxon>Enterocloster</taxon>
    </lineage>
</organism>
<dbReference type="InterPro" id="IPR050090">
    <property type="entry name" value="Tyrosine_recombinase_XerCD"/>
</dbReference>
<evidence type="ECO:0000256" key="6">
    <source>
        <dbReference type="ARBA" id="ARBA00022829"/>
    </source>
</evidence>
<dbReference type="InterPro" id="IPR002104">
    <property type="entry name" value="Integrase_catalytic"/>
</dbReference>
<dbReference type="RefSeq" id="WP_215630021.1">
    <property type="nucleotide sequence ID" value="NZ_WQPS01000007.1"/>
</dbReference>
<sequence>MNNAENQSVKAQIINNVIVSMTYYLNPDVLEMLERVLAKNLVDVVIERINTLPMEMKDSIDNQNGYILQLFLYKKKKLQDGTKYGYVSAIKRLVTLVYKPLTDMEESDIYYYLDWYENRNVSITGKKNQARTINNERRFLSAFFTWMRKEKLIGSNPVEAIEPLKVTKKPIDYFTPEEMASLKDGCESLRERAVIEVLRSTGARVGEIVGITIDLINWETGDVMILGEKGNRYRTLYLDPDAIHHFRKYLNSRTDNNPAIFVSSKKPHQALSTCAIRGIVKEVAQRAGITSRAYPHKMRKTLGMELKNKGVDIGTIQEIMGHADSKVTSLYYAQSTPDTLRVIRNKAA</sequence>
<dbReference type="Pfam" id="PF00589">
    <property type="entry name" value="Phage_integrase"/>
    <property type="match status" value="1"/>
</dbReference>
<dbReference type="GO" id="GO:0003677">
    <property type="term" value="F:DNA binding"/>
    <property type="evidence" value="ECO:0007669"/>
    <property type="project" value="UniProtKB-UniRule"/>
</dbReference>
<keyword evidence="7" id="KW-0229">DNA integration</keyword>